<dbReference type="InterPro" id="IPR000182">
    <property type="entry name" value="GNAT_dom"/>
</dbReference>
<evidence type="ECO:0000256" key="2">
    <source>
        <dbReference type="ARBA" id="ARBA00023315"/>
    </source>
</evidence>
<comment type="caution">
    <text evidence="4">The sequence shown here is derived from an EMBL/GenBank/DDBJ whole genome shotgun (WGS) entry which is preliminary data.</text>
</comment>
<dbReference type="RefSeq" id="WP_247416804.1">
    <property type="nucleotide sequence ID" value="NZ_JALLGW010000001.1"/>
</dbReference>
<name>A0ABD5RR25_9EURY</name>
<dbReference type="PANTHER" id="PTHR43877">
    <property type="entry name" value="AMINOALKYLPHOSPHONATE N-ACETYLTRANSFERASE-RELATED-RELATED"/>
    <property type="match status" value="1"/>
</dbReference>
<feature type="domain" description="N-acetyltransferase" evidence="3">
    <location>
        <begin position="1"/>
        <end position="161"/>
    </location>
</feature>
<dbReference type="EC" id="2.3.1.-" evidence="4"/>
<proteinExistence type="predicted"/>
<accession>A0ABD5RR25</accession>
<dbReference type="EMBL" id="JBHSQH010000001">
    <property type="protein sequence ID" value="MFC5972878.1"/>
    <property type="molecule type" value="Genomic_DNA"/>
</dbReference>
<dbReference type="SUPFAM" id="SSF55729">
    <property type="entry name" value="Acyl-CoA N-acyltransferases (Nat)"/>
    <property type="match status" value="1"/>
</dbReference>
<sequence length="161" mass="17567">MRVEPPGIDEADAIADAWVALAADQQSYDSYLLSEENRATARESVCRSIVTGGMLVARTEADDIAGFVQFSVESGAYETSVRKGLVENLFVAPDQRDRGVGSELLEAAESALVADGAETVVLDVMADNEAARRFYRRHGYDQHRITMLKDVETDIPPGEND</sequence>
<evidence type="ECO:0000256" key="1">
    <source>
        <dbReference type="ARBA" id="ARBA00022679"/>
    </source>
</evidence>
<dbReference type="PROSITE" id="PS51186">
    <property type="entry name" value="GNAT"/>
    <property type="match status" value="1"/>
</dbReference>
<dbReference type="InterPro" id="IPR016181">
    <property type="entry name" value="Acyl_CoA_acyltransferase"/>
</dbReference>
<dbReference type="PANTHER" id="PTHR43877:SF2">
    <property type="entry name" value="AMINOALKYLPHOSPHONATE N-ACETYLTRANSFERASE-RELATED"/>
    <property type="match status" value="1"/>
</dbReference>
<evidence type="ECO:0000313" key="4">
    <source>
        <dbReference type="EMBL" id="MFC5972878.1"/>
    </source>
</evidence>
<reference evidence="4 5" key="1">
    <citation type="journal article" date="2019" name="Int. J. Syst. Evol. Microbiol.">
        <title>The Global Catalogue of Microorganisms (GCM) 10K type strain sequencing project: providing services to taxonomists for standard genome sequencing and annotation.</title>
        <authorList>
            <consortium name="The Broad Institute Genomics Platform"/>
            <consortium name="The Broad Institute Genome Sequencing Center for Infectious Disease"/>
            <person name="Wu L."/>
            <person name="Ma J."/>
        </authorList>
    </citation>
    <scope>NUCLEOTIDE SEQUENCE [LARGE SCALE GENOMIC DNA]</scope>
    <source>
        <strain evidence="4 5">CGMCC 1.12543</strain>
    </source>
</reference>
<dbReference type="AlphaFoldDB" id="A0ABD5RR25"/>
<protein>
    <submittedName>
        <fullName evidence="4">GNAT family N-acetyltransferase</fullName>
        <ecNumber evidence="4">2.3.1.-</ecNumber>
    </submittedName>
</protein>
<dbReference type="Proteomes" id="UP001596099">
    <property type="component" value="Unassembled WGS sequence"/>
</dbReference>
<organism evidence="4 5">
    <name type="scientific">Halomarina salina</name>
    <dbReference type="NCBI Taxonomy" id="1872699"/>
    <lineage>
        <taxon>Archaea</taxon>
        <taxon>Methanobacteriati</taxon>
        <taxon>Methanobacteriota</taxon>
        <taxon>Stenosarchaea group</taxon>
        <taxon>Halobacteria</taxon>
        <taxon>Halobacteriales</taxon>
        <taxon>Natronomonadaceae</taxon>
        <taxon>Halomarina</taxon>
    </lineage>
</organism>
<dbReference type="Gene3D" id="3.40.630.30">
    <property type="match status" value="1"/>
</dbReference>
<dbReference type="InterPro" id="IPR050832">
    <property type="entry name" value="Bact_Acetyltransf"/>
</dbReference>
<dbReference type="CDD" id="cd04301">
    <property type="entry name" value="NAT_SF"/>
    <property type="match status" value="1"/>
</dbReference>
<evidence type="ECO:0000259" key="3">
    <source>
        <dbReference type="PROSITE" id="PS51186"/>
    </source>
</evidence>
<keyword evidence="1 4" id="KW-0808">Transferase</keyword>
<gene>
    <name evidence="4" type="ORF">ACFPYI_16195</name>
</gene>
<dbReference type="GO" id="GO:0016746">
    <property type="term" value="F:acyltransferase activity"/>
    <property type="evidence" value="ECO:0007669"/>
    <property type="project" value="UniProtKB-KW"/>
</dbReference>
<keyword evidence="5" id="KW-1185">Reference proteome</keyword>
<keyword evidence="2 4" id="KW-0012">Acyltransferase</keyword>
<evidence type="ECO:0000313" key="5">
    <source>
        <dbReference type="Proteomes" id="UP001596099"/>
    </source>
</evidence>
<dbReference type="Pfam" id="PF00583">
    <property type="entry name" value="Acetyltransf_1"/>
    <property type="match status" value="1"/>
</dbReference>